<dbReference type="PROSITE" id="PS51123">
    <property type="entry name" value="OMPA_2"/>
    <property type="match status" value="1"/>
</dbReference>
<evidence type="ECO:0000256" key="1">
    <source>
        <dbReference type="ARBA" id="ARBA00004442"/>
    </source>
</evidence>
<feature type="coiled-coil region" evidence="5">
    <location>
        <begin position="118"/>
        <end position="164"/>
    </location>
</feature>
<keyword evidence="7" id="KW-0969">Cilium</keyword>
<organism evidence="7 8">
    <name type="scientific">Nitrosococcus oceani C-27</name>
    <dbReference type="NCBI Taxonomy" id="314279"/>
    <lineage>
        <taxon>Bacteria</taxon>
        <taxon>Pseudomonadati</taxon>
        <taxon>Pseudomonadota</taxon>
        <taxon>Gammaproteobacteria</taxon>
        <taxon>Chromatiales</taxon>
        <taxon>Chromatiaceae</taxon>
        <taxon>Nitrosococcus</taxon>
    </lineage>
</organism>
<dbReference type="InterPro" id="IPR036737">
    <property type="entry name" value="OmpA-like_sf"/>
</dbReference>
<dbReference type="PRINTS" id="PR01021">
    <property type="entry name" value="OMPADOMAIN"/>
</dbReference>
<keyword evidence="7" id="KW-0966">Cell projection</keyword>
<feature type="domain" description="OmpA-like" evidence="6">
    <location>
        <begin position="166"/>
        <end position="283"/>
    </location>
</feature>
<dbReference type="Proteomes" id="UP000028839">
    <property type="component" value="Unassembled WGS sequence"/>
</dbReference>
<keyword evidence="3" id="KW-0998">Cell outer membrane</keyword>
<dbReference type="PROSITE" id="PS51257">
    <property type="entry name" value="PROKAR_LIPOPROTEIN"/>
    <property type="match status" value="1"/>
</dbReference>
<gene>
    <name evidence="7" type="ORF">IB75_10885</name>
</gene>
<dbReference type="AlphaFoldDB" id="A0A0E2Z1M2"/>
<evidence type="ECO:0000256" key="3">
    <source>
        <dbReference type="ARBA" id="ARBA00023237"/>
    </source>
</evidence>
<dbReference type="Pfam" id="PF14346">
    <property type="entry name" value="DUF4398"/>
    <property type="match status" value="1"/>
</dbReference>
<dbReference type="SUPFAM" id="SSF103088">
    <property type="entry name" value="OmpA-like"/>
    <property type="match status" value="1"/>
</dbReference>
<evidence type="ECO:0000256" key="4">
    <source>
        <dbReference type="PROSITE-ProRule" id="PRU00473"/>
    </source>
</evidence>
<dbReference type="InterPro" id="IPR025511">
    <property type="entry name" value="DUF4398"/>
</dbReference>
<evidence type="ECO:0000256" key="5">
    <source>
        <dbReference type="SAM" id="Coils"/>
    </source>
</evidence>
<keyword evidence="2 4" id="KW-0472">Membrane</keyword>
<dbReference type="InterPro" id="IPR006664">
    <property type="entry name" value="OMP_bac"/>
</dbReference>
<dbReference type="InterPro" id="IPR050330">
    <property type="entry name" value="Bact_OuterMem_StrucFunc"/>
</dbReference>
<name>A0A0E2Z1M2_9GAMM</name>
<evidence type="ECO:0000313" key="8">
    <source>
        <dbReference type="Proteomes" id="UP000028839"/>
    </source>
</evidence>
<keyword evidence="5" id="KW-0175">Coiled coil</keyword>
<dbReference type="PANTHER" id="PTHR30329:SF21">
    <property type="entry name" value="LIPOPROTEIN YIAD-RELATED"/>
    <property type="match status" value="1"/>
</dbReference>
<evidence type="ECO:0000256" key="2">
    <source>
        <dbReference type="ARBA" id="ARBA00023136"/>
    </source>
</evidence>
<protein>
    <submittedName>
        <fullName evidence="7">Flagellar motor protein MotB</fullName>
    </submittedName>
</protein>
<dbReference type="CDD" id="cd07185">
    <property type="entry name" value="OmpA_C-like"/>
    <property type="match status" value="1"/>
</dbReference>
<dbReference type="GO" id="GO:0009279">
    <property type="term" value="C:cell outer membrane"/>
    <property type="evidence" value="ECO:0007669"/>
    <property type="project" value="UniProtKB-SubCell"/>
</dbReference>
<dbReference type="HOGENOM" id="CLU_016890_14_2_6"/>
<dbReference type="EMBL" id="JPGN01000063">
    <property type="protein sequence ID" value="KFI19106.1"/>
    <property type="molecule type" value="Genomic_DNA"/>
</dbReference>
<dbReference type="Gene3D" id="3.30.1330.60">
    <property type="entry name" value="OmpA-like domain"/>
    <property type="match status" value="1"/>
</dbReference>
<comment type="caution">
    <text evidence="7">The sequence shown here is derived from an EMBL/GenBank/DDBJ whole genome shotgun (WGS) entry which is preliminary data.</text>
</comment>
<dbReference type="Gene3D" id="1.20.1270.390">
    <property type="match status" value="1"/>
</dbReference>
<dbReference type="Pfam" id="PF00691">
    <property type="entry name" value="OmpA"/>
    <property type="match status" value="1"/>
</dbReference>
<dbReference type="InterPro" id="IPR006665">
    <property type="entry name" value="OmpA-like"/>
</dbReference>
<reference evidence="7 8" key="1">
    <citation type="submission" date="2014-07" db="EMBL/GenBank/DDBJ databases">
        <title>Comparative analysis of Nitrosococcus oceani genome inventories of strains from Pacific and Atlantic gyres.</title>
        <authorList>
            <person name="Lim C.K."/>
            <person name="Wang L."/>
            <person name="Sayavedra-Soto L.A."/>
            <person name="Klotz M.G."/>
        </authorList>
    </citation>
    <scope>NUCLEOTIDE SEQUENCE [LARGE SCALE GENOMIC DNA]</scope>
    <source>
        <strain evidence="7 8">C-27</strain>
    </source>
</reference>
<dbReference type="PROSITE" id="PS01068">
    <property type="entry name" value="OMPA_1"/>
    <property type="match status" value="1"/>
</dbReference>
<dbReference type="InterPro" id="IPR006690">
    <property type="entry name" value="OMPA-like_CS"/>
</dbReference>
<keyword evidence="7" id="KW-0282">Flagellum</keyword>
<evidence type="ECO:0000259" key="6">
    <source>
        <dbReference type="PROSITE" id="PS51123"/>
    </source>
</evidence>
<dbReference type="PANTHER" id="PTHR30329">
    <property type="entry name" value="STATOR ELEMENT OF FLAGELLAR MOTOR COMPLEX"/>
    <property type="match status" value="1"/>
</dbReference>
<comment type="subcellular location">
    <subcellularLocation>
        <location evidence="1">Cell outer membrane</location>
    </subcellularLocation>
</comment>
<sequence length="293" mass="32392">MIKGGKRMKVSFFRNGVNKGILVLGFFSVFLVAACAPPTKPVDLERADAAIEQAQADSNVAQYAPVRLDEAKEALQRAQVAWEEDESVEEVEHLAYLAQQRAAIAEVAAADKAAQAEIKNLGQERQQMLMDVHELEARQAKEQAKMAEIRADKLEKRLAELNAEKTERGYVLTLGDILFEVDSAELTSGGMQNLFRLVTFLKEYPDREVVVEGHTDSTGSAVYNMELSQRRADSVYLFLVNNGIAPDRIVAHGYGQGYPVAPNNTTAGRQKNRRVEIVILGAGKQAEEYQRPG</sequence>
<accession>A0A0E2Z1M2</accession>
<evidence type="ECO:0000313" key="7">
    <source>
        <dbReference type="EMBL" id="KFI19106.1"/>
    </source>
</evidence>
<proteinExistence type="predicted"/>